<name>A0A9W9W8K9_9EURO</name>
<dbReference type="EMBL" id="JAPZBU010000004">
    <property type="protein sequence ID" value="KAJ5408425.1"/>
    <property type="molecule type" value="Genomic_DNA"/>
</dbReference>
<dbReference type="Proteomes" id="UP001147747">
    <property type="component" value="Unassembled WGS sequence"/>
</dbReference>
<feature type="region of interest" description="Disordered" evidence="1">
    <location>
        <begin position="1"/>
        <end position="57"/>
    </location>
</feature>
<organism evidence="2 3">
    <name type="scientific">Penicillium cosmopolitanum</name>
    <dbReference type="NCBI Taxonomy" id="1131564"/>
    <lineage>
        <taxon>Eukaryota</taxon>
        <taxon>Fungi</taxon>
        <taxon>Dikarya</taxon>
        <taxon>Ascomycota</taxon>
        <taxon>Pezizomycotina</taxon>
        <taxon>Eurotiomycetes</taxon>
        <taxon>Eurotiomycetidae</taxon>
        <taxon>Eurotiales</taxon>
        <taxon>Aspergillaceae</taxon>
        <taxon>Penicillium</taxon>
    </lineage>
</organism>
<feature type="region of interest" description="Disordered" evidence="1">
    <location>
        <begin position="113"/>
        <end position="135"/>
    </location>
</feature>
<reference evidence="2" key="2">
    <citation type="journal article" date="2023" name="IMA Fungus">
        <title>Comparative genomic study of the Penicillium genus elucidates a diverse pangenome and 15 lateral gene transfer events.</title>
        <authorList>
            <person name="Petersen C."/>
            <person name="Sorensen T."/>
            <person name="Nielsen M.R."/>
            <person name="Sondergaard T.E."/>
            <person name="Sorensen J.L."/>
            <person name="Fitzpatrick D.A."/>
            <person name="Frisvad J.C."/>
            <person name="Nielsen K.L."/>
        </authorList>
    </citation>
    <scope>NUCLEOTIDE SEQUENCE</scope>
    <source>
        <strain evidence="2">IBT 29677</strain>
    </source>
</reference>
<feature type="compositionally biased region" description="Polar residues" evidence="1">
    <location>
        <begin position="1"/>
        <end position="29"/>
    </location>
</feature>
<comment type="caution">
    <text evidence="2">The sequence shown here is derived from an EMBL/GenBank/DDBJ whole genome shotgun (WGS) entry which is preliminary data.</text>
</comment>
<sequence length="179" mass="20036">MSSNQDSSNQASVDRQYSKTPNSTSTTNMPRDDNEFSLTDLSDEELKKPHPRKSLADSITKIALNKDDANILSSQASSNRAIHHFDLQSSKIRNSTPTADMSCNETKFIHTDLSDKEAKKPHHHKSLNDSITNNDQKKYDMDITSNQASNTRALANSRDAQYWKVYNGTQTSDMPCGSH</sequence>
<protein>
    <submittedName>
        <fullName evidence="2">Uncharacterized protein</fullName>
    </submittedName>
</protein>
<dbReference type="GeneID" id="81365925"/>
<evidence type="ECO:0000313" key="2">
    <source>
        <dbReference type="EMBL" id="KAJ5408425.1"/>
    </source>
</evidence>
<keyword evidence="3" id="KW-1185">Reference proteome</keyword>
<evidence type="ECO:0000313" key="3">
    <source>
        <dbReference type="Proteomes" id="UP001147747"/>
    </source>
</evidence>
<accession>A0A9W9W8K9</accession>
<evidence type="ECO:0000256" key="1">
    <source>
        <dbReference type="SAM" id="MobiDB-lite"/>
    </source>
</evidence>
<dbReference type="RefSeq" id="XP_056492740.1">
    <property type="nucleotide sequence ID" value="XM_056626945.1"/>
</dbReference>
<reference evidence="2" key="1">
    <citation type="submission" date="2022-12" db="EMBL/GenBank/DDBJ databases">
        <authorList>
            <person name="Petersen C."/>
        </authorList>
    </citation>
    <scope>NUCLEOTIDE SEQUENCE</scope>
    <source>
        <strain evidence="2">IBT 29677</strain>
    </source>
</reference>
<dbReference type="AlphaFoldDB" id="A0A9W9W8K9"/>
<proteinExistence type="predicted"/>
<dbReference type="OrthoDB" id="10374026at2759"/>
<gene>
    <name evidence="2" type="ORF">N7509_002308</name>
</gene>